<reference evidence="5 6" key="1">
    <citation type="submission" date="2018-01" db="EMBL/GenBank/DDBJ databases">
        <title>Bacillus asahii Genome sequencing and assembly.</title>
        <authorList>
            <person name="Jiang H."/>
            <person name="Feng Y."/>
            <person name="Zhao F."/>
            <person name="Lin X."/>
        </authorList>
    </citation>
    <scope>NUCLEOTIDE SEQUENCE [LARGE SCALE GENOMIC DNA]</scope>
    <source>
        <strain evidence="5 6">OM18</strain>
    </source>
</reference>
<evidence type="ECO:0000256" key="4">
    <source>
        <dbReference type="ARBA" id="ARBA00023136"/>
    </source>
</evidence>
<dbReference type="RefSeq" id="WP_127760346.1">
    <property type="nucleotide sequence ID" value="NZ_CP026095.1"/>
</dbReference>
<keyword evidence="3" id="KW-0446">Lipid-binding</keyword>
<proteinExistence type="predicted"/>
<evidence type="ECO:0000256" key="2">
    <source>
        <dbReference type="ARBA" id="ARBA00023034"/>
    </source>
</evidence>
<dbReference type="Gene3D" id="1.10.3630.10">
    <property type="entry name" value="yeast vps74-n-term truncation variant domain like"/>
    <property type="match status" value="1"/>
</dbReference>
<gene>
    <name evidence="5" type="ORF">BAOM_2395</name>
</gene>
<keyword evidence="4" id="KW-0472">Membrane</keyword>
<dbReference type="InterPro" id="IPR038261">
    <property type="entry name" value="GPP34-like_sf"/>
</dbReference>
<dbReference type="OrthoDB" id="2584383at2"/>
<organism evidence="5 6">
    <name type="scientific">Peribacillus asahii</name>
    <dbReference type="NCBI Taxonomy" id="228899"/>
    <lineage>
        <taxon>Bacteria</taxon>
        <taxon>Bacillati</taxon>
        <taxon>Bacillota</taxon>
        <taxon>Bacilli</taxon>
        <taxon>Bacillales</taxon>
        <taxon>Bacillaceae</taxon>
        <taxon>Peribacillus</taxon>
    </lineage>
</organism>
<evidence type="ECO:0000313" key="5">
    <source>
        <dbReference type="EMBL" id="AZV43004.1"/>
    </source>
</evidence>
<comment type="subcellular location">
    <subcellularLocation>
        <location evidence="1">Golgi apparatus membrane</location>
        <topology evidence="1">Peripheral membrane protein</topology>
        <orientation evidence="1">Cytoplasmic side</orientation>
    </subcellularLocation>
</comment>
<sequence>MEHRLSLPEEMVLLGANHLRLKYRSYTETYSIGSIFIDLLLKRKIELDTKGKVVVVDSDITGVNYLDQVILVLVKSFRMRKLKAWIKYFHFKTRLRGKIHNSILQELQKKGAITLGLKVPFLPLRKITERTSC</sequence>
<evidence type="ECO:0000256" key="1">
    <source>
        <dbReference type="ARBA" id="ARBA00004255"/>
    </source>
</evidence>
<accession>A0A3Q9RMG1</accession>
<protein>
    <submittedName>
        <fullName evidence="5">Uncharacterized protein</fullName>
    </submittedName>
</protein>
<dbReference type="GO" id="GO:0070273">
    <property type="term" value="F:phosphatidylinositol-4-phosphate binding"/>
    <property type="evidence" value="ECO:0007669"/>
    <property type="project" value="InterPro"/>
</dbReference>
<dbReference type="AlphaFoldDB" id="A0A3Q9RMG1"/>
<evidence type="ECO:0000313" key="6">
    <source>
        <dbReference type="Proteomes" id="UP000283095"/>
    </source>
</evidence>
<keyword evidence="2" id="KW-0333">Golgi apparatus</keyword>
<dbReference type="EMBL" id="CP026095">
    <property type="protein sequence ID" value="AZV43004.1"/>
    <property type="molecule type" value="Genomic_DNA"/>
</dbReference>
<dbReference type="Pfam" id="PF05719">
    <property type="entry name" value="GPP34"/>
    <property type="match status" value="1"/>
</dbReference>
<name>A0A3Q9RMG1_9BACI</name>
<dbReference type="GO" id="GO:0012505">
    <property type="term" value="C:endomembrane system"/>
    <property type="evidence" value="ECO:0007669"/>
    <property type="project" value="UniProtKB-ARBA"/>
</dbReference>
<dbReference type="Proteomes" id="UP000283095">
    <property type="component" value="Chromosome"/>
</dbReference>
<evidence type="ECO:0000256" key="3">
    <source>
        <dbReference type="ARBA" id="ARBA00023121"/>
    </source>
</evidence>
<dbReference type="KEGG" id="pasa:BAOM_2395"/>
<dbReference type="InterPro" id="IPR008628">
    <property type="entry name" value="GPP34-like"/>
</dbReference>
<dbReference type="GO" id="GO:0005737">
    <property type="term" value="C:cytoplasm"/>
    <property type="evidence" value="ECO:0007669"/>
    <property type="project" value="UniProtKB-ARBA"/>
</dbReference>